<dbReference type="Pfam" id="PF01066">
    <property type="entry name" value="CDP-OH_P_transf"/>
    <property type="match status" value="1"/>
</dbReference>
<reference evidence="2 3" key="1">
    <citation type="submission" date="2021-03" db="EMBL/GenBank/DDBJ databases">
        <title>Sequencing the genomes of 1000 actinobacteria strains.</title>
        <authorList>
            <person name="Klenk H.-P."/>
        </authorList>
    </citation>
    <scope>NUCLEOTIDE SEQUENCE [LARGE SCALE GENOMIC DNA]</scope>
    <source>
        <strain evidence="2 3">DSM 45510</strain>
    </source>
</reference>
<dbReference type="Gene3D" id="1.20.120.1760">
    <property type="match status" value="1"/>
</dbReference>
<evidence type="ECO:0000313" key="3">
    <source>
        <dbReference type="Proteomes" id="UP000741013"/>
    </source>
</evidence>
<organism evidence="2 3">
    <name type="scientific">Amycolatopsis magusensis</name>
    <dbReference type="NCBI Taxonomy" id="882444"/>
    <lineage>
        <taxon>Bacteria</taxon>
        <taxon>Bacillati</taxon>
        <taxon>Actinomycetota</taxon>
        <taxon>Actinomycetes</taxon>
        <taxon>Pseudonocardiales</taxon>
        <taxon>Pseudonocardiaceae</taxon>
        <taxon>Amycolatopsis</taxon>
    </lineage>
</organism>
<dbReference type="InterPro" id="IPR043130">
    <property type="entry name" value="CDP-OH_PTrfase_TM_dom"/>
</dbReference>
<gene>
    <name evidence="2" type="ORF">JOM49_005946</name>
</gene>
<keyword evidence="3" id="KW-1185">Reference proteome</keyword>
<dbReference type="RefSeq" id="WP_308158918.1">
    <property type="nucleotide sequence ID" value="NZ_JAGGMS010000001.1"/>
</dbReference>
<dbReference type="GO" id="GO:0008444">
    <property type="term" value="F:CDP-diacylglycerol-glycerol-3-phosphate 3-phosphatidyltransferase activity"/>
    <property type="evidence" value="ECO:0007669"/>
    <property type="project" value="UniProtKB-EC"/>
</dbReference>
<protein>
    <submittedName>
        <fullName evidence="2">CDP-diacylglycerol--glycerol-3-phosphate 3-phosphatidyltransferase</fullName>
        <ecNumber evidence="2">2.7.8.5</ecNumber>
    </submittedName>
</protein>
<sequence>MSADEDSVRGWSRLHGEDVSGNRVAVGWIRLVHLLARPVARVPPDVLSAAGVLSTAGAVVTASRWPWVALVLVVLGGVLDGVDGAVALRAGRARPLGAVVDAVADRLSDVGLAAVLVALGGDFRWAAAIVVAMFLHEYARARAQGVGMSSAGAITVAERPTRVVIVAVACLGAAVFPTATPWTRWPWATVCLALWSLCALVGGAQLVAGIRRALAGRSRPGSGMADEPGDDLR</sequence>
<feature type="transmembrane region" description="Helical" evidence="1">
    <location>
        <begin position="110"/>
        <end position="135"/>
    </location>
</feature>
<accession>A0ABS4PYB3</accession>
<comment type="caution">
    <text evidence="2">The sequence shown here is derived from an EMBL/GenBank/DDBJ whole genome shotgun (WGS) entry which is preliminary data.</text>
</comment>
<dbReference type="InterPro" id="IPR000462">
    <property type="entry name" value="CDP-OH_P_trans"/>
</dbReference>
<keyword evidence="2" id="KW-0808">Transferase</keyword>
<evidence type="ECO:0000313" key="2">
    <source>
        <dbReference type="EMBL" id="MBP2184420.1"/>
    </source>
</evidence>
<keyword evidence="1" id="KW-1133">Transmembrane helix</keyword>
<dbReference type="Proteomes" id="UP000741013">
    <property type="component" value="Unassembled WGS sequence"/>
</dbReference>
<feature type="transmembrane region" description="Helical" evidence="1">
    <location>
        <begin position="163"/>
        <end position="179"/>
    </location>
</feature>
<keyword evidence="1" id="KW-0472">Membrane</keyword>
<feature type="transmembrane region" description="Helical" evidence="1">
    <location>
        <begin position="67"/>
        <end position="90"/>
    </location>
</feature>
<name>A0ABS4PYB3_9PSEU</name>
<proteinExistence type="predicted"/>
<keyword evidence="1" id="KW-0812">Transmembrane</keyword>
<dbReference type="EMBL" id="JAGGMS010000001">
    <property type="protein sequence ID" value="MBP2184420.1"/>
    <property type="molecule type" value="Genomic_DNA"/>
</dbReference>
<evidence type="ECO:0000256" key="1">
    <source>
        <dbReference type="SAM" id="Phobius"/>
    </source>
</evidence>
<feature type="transmembrane region" description="Helical" evidence="1">
    <location>
        <begin position="185"/>
        <end position="210"/>
    </location>
</feature>
<dbReference type="EC" id="2.7.8.5" evidence="2"/>